<proteinExistence type="predicted"/>
<name>A0A553I7H4_9PEZI</name>
<dbReference type="PANTHER" id="PTHR48079">
    <property type="entry name" value="PROTEIN YEEZ"/>
    <property type="match status" value="1"/>
</dbReference>
<reference evidence="4" key="1">
    <citation type="submission" date="2019-06" db="EMBL/GenBank/DDBJ databases">
        <title>Draft genome sequence of the griseofulvin-producing fungus Xylaria cubensis strain G536.</title>
        <authorList>
            <person name="Mead M.E."/>
            <person name="Raja H.A."/>
            <person name="Steenwyk J.L."/>
            <person name="Knowles S.L."/>
            <person name="Oberlies N.H."/>
            <person name="Rokas A."/>
        </authorList>
    </citation>
    <scope>NUCLEOTIDE SEQUENCE [LARGE SCALE GENOMIC DNA]</scope>
    <source>
        <strain evidence="4">G536</strain>
    </source>
</reference>
<keyword evidence="4" id="KW-1185">Reference proteome</keyword>
<evidence type="ECO:0000259" key="1">
    <source>
        <dbReference type="Pfam" id="PF01370"/>
    </source>
</evidence>
<dbReference type="OrthoDB" id="2130169at2759"/>
<dbReference type="STRING" id="2512241.A0A553I7H4"/>
<feature type="domain" description="NAD-dependent epimerase/dehydratase" evidence="1">
    <location>
        <begin position="223"/>
        <end position="303"/>
    </location>
</feature>
<evidence type="ECO:0000313" key="3">
    <source>
        <dbReference type="EMBL" id="TRX96152.1"/>
    </source>
</evidence>
<dbReference type="SUPFAM" id="SSF51735">
    <property type="entry name" value="NAD(P)-binding Rossmann-fold domains"/>
    <property type="match status" value="1"/>
</dbReference>
<accession>A0A553I7H4</accession>
<evidence type="ECO:0000313" key="4">
    <source>
        <dbReference type="Proteomes" id="UP000319160"/>
    </source>
</evidence>
<dbReference type="Pfam" id="PF01370">
    <property type="entry name" value="Epimerase"/>
    <property type="match status" value="1"/>
</dbReference>
<sequence>MSIEPTAGTPIAPRSIWASSGPNTIHGVTQYMAKAVSLSYMSAGTMSNAHPQELESSIIDSDYDYEMAPKIFLTGATGYIGGDALYSLYQAHPDFEFTLLVRNEEKAKLVSGQYPNAKFVYGNLEDSQVIEEAAAAADIVVHTADSSDNLPSAKAIAKGLSKGHTDEKPGYWIHLCGTGMLQWYDWDNDRYGQSPLPSQKYHDIDDIDRILTLPPHAFHRDCDEIVLSSNQLGGVKTLIVGPPLIYGPGRGPVNQRSVQAYDMAKFTIQNGFAPIMTGGGSPEWDNVHVHDLGNFFVLAVEAALDPEKKKNPEIFGPRGYFFLENGTHSWRELATQIAEEAKKQGYIPEAKTQEGEYKRFGANSKSVAARARKYLGWEPHGRSLKDEIPDVVAGEAKRLGK</sequence>
<protein>
    <submittedName>
        <fullName evidence="3">Uncharacterized protein</fullName>
    </submittedName>
</protein>
<dbReference type="InterPro" id="IPR016040">
    <property type="entry name" value="NAD(P)-bd_dom"/>
</dbReference>
<dbReference type="Proteomes" id="UP000319160">
    <property type="component" value="Unassembled WGS sequence"/>
</dbReference>
<dbReference type="InterPro" id="IPR001509">
    <property type="entry name" value="Epimerase_deHydtase"/>
</dbReference>
<organism evidence="3 4">
    <name type="scientific">Xylaria flabelliformis</name>
    <dbReference type="NCBI Taxonomy" id="2512241"/>
    <lineage>
        <taxon>Eukaryota</taxon>
        <taxon>Fungi</taxon>
        <taxon>Dikarya</taxon>
        <taxon>Ascomycota</taxon>
        <taxon>Pezizomycotina</taxon>
        <taxon>Sordariomycetes</taxon>
        <taxon>Xylariomycetidae</taxon>
        <taxon>Xylariales</taxon>
        <taxon>Xylariaceae</taxon>
        <taxon>Xylaria</taxon>
    </lineage>
</organism>
<dbReference type="AlphaFoldDB" id="A0A553I7H4"/>
<feature type="domain" description="NAD(P)-binding" evidence="2">
    <location>
        <begin position="75"/>
        <end position="158"/>
    </location>
</feature>
<dbReference type="Pfam" id="PF13460">
    <property type="entry name" value="NAD_binding_10"/>
    <property type="match status" value="1"/>
</dbReference>
<dbReference type="GO" id="GO:0005737">
    <property type="term" value="C:cytoplasm"/>
    <property type="evidence" value="ECO:0007669"/>
    <property type="project" value="TreeGrafter"/>
</dbReference>
<dbReference type="PANTHER" id="PTHR48079:SF6">
    <property type="entry name" value="NAD(P)-BINDING DOMAIN-CONTAINING PROTEIN-RELATED"/>
    <property type="match status" value="1"/>
</dbReference>
<dbReference type="EMBL" id="VFLP01000012">
    <property type="protein sequence ID" value="TRX96152.1"/>
    <property type="molecule type" value="Genomic_DNA"/>
</dbReference>
<gene>
    <name evidence="3" type="ORF">FHL15_002876</name>
</gene>
<comment type="caution">
    <text evidence="3">The sequence shown here is derived from an EMBL/GenBank/DDBJ whole genome shotgun (WGS) entry which is preliminary data.</text>
</comment>
<dbReference type="GO" id="GO:0004029">
    <property type="term" value="F:aldehyde dehydrogenase (NAD+) activity"/>
    <property type="evidence" value="ECO:0007669"/>
    <property type="project" value="TreeGrafter"/>
</dbReference>
<evidence type="ECO:0000259" key="2">
    <source>
        <dbReference type="Pfam" id="PF13460"/>
    </source>
</evidence>
<dbReference type="InterPro" id="IPR051783">
    <property type="entry name" value="NAD(P)-dependent_oxidoreduct"/>
</dbReference>
<dbReference type="InterPro" id="IPR036291">
    <property type="entry name" value="NAD(P)-bd_dom_sf"/>
</dbReference>
<dbReference type="Gene3D" id="3.40.50.720">
    <property type="entry name" value="NAD(P)-binding Rossmann-like Domain"/>
    <property type="match status" value="2"/>
</dbReference>